<comment type="caution">
    <text evidence="1">The sequence shown here is derived from an EMBL/GenBank/DDBJ whole genome shotgun (WGS) entry which is preliminary data.</text>
</comment>
<dbReference type="RefSeq" id="WP_380128280.1">
    <property type="nucleotide sequence ID" value="NZ_JBHSIU010000130.1"/>
</dbReference>
<dbReference type="Proteomes" id="UP001595912">
    <property type="component" value="Unassembled WGS sequence"/>
</dbReference>
<keyword evidence="2" id="KW-1185">Reference proteome</keyword>
<organism evidence="1 2">
    <name type="scientific">Dactylosporangium cerinum</name>
    <dbReference type="NCBI Taxonomy" id="1434730"/>
    <lineage>
        <taxon>Bacteria</taxon>
        <taxon>Bacillati</taxon>
        <taxon>Actinomycetota</taxon>
        <taxon>Actinomycetes</taxon>
        <taxon>Micromonosporales</taxon>
        <taxon>Micromonosporaceae</taxon>
        <taxon>Dactylosporangium</taxon>
    </lineage>
</organism>
<gene>
    <name evidence="1" type="ORF">ACFPIJ_58785</name>
</gene>
<sequence length="216" mass="23243">MTIGADRLVEFARRHVLRDDETIEWMKAVGDGTDTPVVALSTAERGLSVRVVRGLLQAERASFVAAVVAVTREDEDFDGPPPREYLLMRHDGTAVRLADAGAVAALGERVRSGDLPPAAYAELLVHGQWPGSWAKEVVGDPVAWRRRYPAGAPLPDVEPLSVRLTGGTMTLTFAAARQVPDLSGRFTLDVSAWSVSVPPDAPATWQVRTVAESVPV</sequence>
<accession>A0ABV9WJA3</accession>
<protein>
    <submittedName>
        <fullName evidence="1">Uncharacterized protein</fullName>
    </submittedName>
</protein>
<proteinExistence type="predicted"/>
<reference evidence="2" key="1">
    <citation type="journal article" date="2019" name="Int. J. Syst. Evol. Microbiol.">
        <title>The Global Catalogue of Microorganisms (GCM) 10K type strain sequencing project: providing services to taxonomists for standard genome sequencing and annotation.</title>
        <authorList>
            <consortium name="The Broad Institute Genomics Platform"/>
            <consortium name="The Broad Institute Genome Sequencing Center for Infectious Disease"/>
            <person name="Wu L."/>
            <person name="Ma J."/>
        </authorList>
    </citation>
    <scope>NUCLEOTIDE SEQUENCE [LARGE SCALE GENOMIC DNA]</scope>
    <source>
        <strain evidence="2">CGMCC 4.7152</strain>
    </source>
</reference>
<dbReference type="EMBL" id="JBHSIU010000130">
    <property type="protein sequence ID" value="MFC5007643.1"/>
    <property type="molecule type" value="Genomic_DNA"/>
</dbReference>
<name>A0ABV9WJA3_9ACTN</name>
<evidence type="ECO:0000313" key="2">
    <source>
        <dbReference type="Proteomes" id="UP001595912"/>
    </source>
</evidence>
<evidence type="ECO:0000313" key="1">
    <source>
        <dbReference type="EMBL" id="MFC5007643.1"/>
    </source>
</evidence>